<feature type="transmembrane region" description="Helical" evidence="4">
    <location>
        <begin position="150"/>
        <end position="171"/>
    </location>
</feature>
<keyword evidence="4" id="KW-0472">Membrane</keyword>
<evidence type="ECO:0000313" key="7">
    <source>
        <dbReference type="Proteomes" id="UP000054123"/>
    </source>
</evidence>
<dbReference type="InterPro" id="IPR036938">
    <property type="entry name" value="PAP2/HPO_sf"/>
</dbReference>
<keyword evidence="4" id="KW-1133">Transmembrane helix</keyword>
<evidence type="ECO:0000313" key="6">
    <source>
        <dbReference type="EMBL" id="EXI61783.1"/>
    </source>
</evidence>
<gene>
    <name evidence="6" type="ORF">AK33_09370</name>
</gene>
<dbReference type="PATRIC" id="fig|1450449.3.peg.1862"/>
<keyword evidence="7" id="KW-1185">Reference proteome</keyword>
<dbReference type="CDD" id="cd01610">
    <property type="entry name" value="PAP2_like"/>
    <property type="match status" value="1"/>
</dbReference>
<evidence type="ECO:0000256" key="3">
    <source>
        <dbReference type="ARBA" id="ARBA00047594"/>
    </source>
</evidence>
<feature type="domain" description="Phosphatidic acid phosphatase type 2/haloperoxidase" evidence="5">
    <location>
        <begin position="76"/>
        <end position="223"/>
    </location>
</feature>
<dbReference type="SMART" id="SM00014">
    <property type="entry name" value="acidPPc"/>
    <property type="match status" value="1"/>
</dbReference>
<accession>A0A011LX34</accession>
<dbReference type="EC" id="3.6.1.27" evidence="1"/>
<dbReference type="GO" id="GO:0050380">
    <property type="term" value="F:undecaprenyl-diphosphatase activity"/>
    <property type="evidence" value="ECO:0007669"/>
    <property type="project" value="UniProtKB-EC"/>
</dbReference>
<comment type="caution">
    <text evidence="6">The sequence shown here is derived from an EMBL/GenBank/DDBJ whole genome shotgun (WGS) entry which is preliminary data.</text>
</comment>
<sequence length="243" mass="28029">MFKKFSAYTLAMLLIPVVTWLANWQWSLAIEYPEYGFDYFLFLITETGSVPYAIATCVIFTLLLAWVVRKYYSLFFVITVCIASMVATQVIKSGMKSVFQEPRPFVSAHFQEKSLDFYQLTREQRGVAVMEKIGANQNFVTVHQAKEVGYSFPSGHTIFAVSWLLLVVGFCRNMRGQAVIFAHIFAISWAALMLVSRLRLGMHYPIDLFISSLLAFVTNLALFVWFVPWLKKRNPFNLFHKRV</sequence>
<evidence type="ECO:0000256" key="1">
    <source>
        <dbReference type="ARBA" id="ARBA00012374"/>
    </source>
</evidence>
<feature type="transmembrane region" description="Helical" evidence="4">
    <location>
        <begin position="178"/>
        <end position="196"/>
    </location>
</feature>
<dbReference type="PANTHER" id="PTHR14969">
    <property type="entry name" value="SPHINGOSINE-1-PHOSPHATE PHOSPHOHYDROLASE"/>
    <property type="match status" value="1"/>
</dbReference>
<dbReference type="InterPro" id="IPR000326">
    <property type="entry name" value="PAP2/HPO"/>
</dbReference>
<comment type="catalytic activity">
    <reaction evidence="3">
        <text>di-trans,octa-cis-undecaprenyl diphosphate + H2O = di-trans,octa-cis-undecaprenyl phosphate + phosphate + H(+)</text>
        <dbReference type="Rhea" id="RHEA:28094"/>
        <dbReference type="ChEBI" id="CHEBI:15377"/>
        <dbReference type="ChEBI" id="CHEBI:15378"/>
        <dbReference type="ChEBI" id="CHEBI:43474"/>
        <dbReference type="ChEBI" id="CHEBI:58405"/>
        <dbReference type="ChEBI" id="CHEBI:60392"/>
        <dbReference type="EC" id="3.6.1.27"/>
    </reaction>
</comment>
<proteinExistence type="predicted"/>
<dbReference type="PANTHER" id="PTHR14969:SF54">
    <property type="entry name" value="PHOSPHATIDYLGLYCEROPHOSPHATASE B"/>
    <property type="match status" value="1"/>
</dbReference>
<dbReference type="AlphaFoldDB" id="A0A011LX34"/>
<dbReference type="Gene3D" id="1.20.144.10">
    <property type="entry name" value="Phosphatidic acid phosphatase type 2/haloperoxidase"/>
    <property type="match status" value="1"/>
</dbReference>
<evidence type="ECO:0000259" key="5">
    <source>
        <dbReference type="SMART" id="SM00014"/>
    </source>
</evidence>
<evidence type="ECO:0000256" key="2">
    <source>
        <dbReference type="ARBA" id="ARBA00032707"/>
    </source>
</evidence>
<feature type="transmembrane region" description="Helical" evidence="4">
    <location>
        <begin position="71"/>
        <end position="91"/>
    </location>
</feature>
<reference evidence="6 7" key="1">
    <citation type="journal article" date="2014" name="Genome Announc.">
        <title>Genome Sequence of a Presumptive Mannheimia haemolytica Strain with an A1/A6-Cross-Reactive Serotype from a White-Tailed Deer (Odocoileus virginianus).</title>
        <authorList>
            <person name="Lawrence P.K."/>
            <person name="Bey R.F."/>
            <person name="Wiener B."/>
            <person name="Kittichotirat W."/>
            <person name="Bumgarner R.E."/>
        </authorList>
    </citation>
    <scope>NUCLEOTIDE SEQUENCE [LARGE SCALE GENOMIC DNA]</scope>
    <source>
        <strain evidence="6 7">PKL10</strain>
    </source>
</reference>
<dbReference type="SUPFAM" id="SSF48317">
    <property type="entry name" value="Acid phosphatase/Vanadium-dependent haloperoxidase"/>
    <property type="match status" value="1"/>
</dbReference>
<dbReference type="GO" id="GO:0005886">
    <property type="term" value="C:plasma membrane"/>
    <property type="evidence" value="ECO:0007669"/>
    <property type="project" value="TreeGrafter"/>
</dbReference>
<dbReference type="Proteomes" id="UP000054123">
    <property type="component" value="Unassembled WGS sequence"/>
</dbReference>
<protein>
    <recommendedName>
        <fullName evidence="1">undecaprenyl-diphosphate phosphatase</fullName>
        <ecNumber evidence="1">3.6.1.27</ecNumber>
    </recommendedName>
    <alternativeName>
        <fullName evidence="2">Undecaprenyl pyrophosphate phosphatase</fullName>
    </alternativeName>
</protein>
<dbReference type="EMBL" id="JANJ01000006">
    <property type="protein sequence ID" value="EXI61783.1"/>
    <property type="molecule type" value="Genomic_DNA"/>
</dbReference>
<evidence type="ECO:0000256" key="4">
    <source>
        <dbReference type="SAM" id="Phobius"/>
    </source>
</evidence>
<dbReference type="Pfam" id="PF01569">
    <property type="entry name" value="PAP2"/>
    <property type="match status" value="1"/>
</dbReference>
<dbReference type="OrthoDB" id="5586741at2"/>
<dbReference type="STRING" id="1122190.GCA_000621105_00930"/>
<organism evidence="6 7">
    <name type="scientific">Mannheimia granulomatis</name>
    <dbReference type="NCBI Taxonomy" id="85402"/>
    <lineage>
        <taxon>Bacteria</taxon>
        <taxon>Pseudomonadati</taxon>
        <taxon>Pseudomonadota</taxon>
        <taxon>Gammaproteobacteria</taxon>
        <taxon>Pasteurellales</taxon>
        <taxon>Pasteurellaceae</taxon>
        <taxon>Mannheimia</taxon>
    </lineage>
</organism>
<name>A0A011LX34_9PAST</name>
<feature type="transmembrane region" description="Helical" evidence="4">
    <location>
        <begin position="39"/>
        <end position="64"/>
    </location>
</feature>
<dbReference type="RefSeq" id="WP_042803808.1">
    <property type="nucleotide sequence ID" value="NZ_AVSP01000005.1"/>
</dbReference>
<keyword evidence="4" id="KW-0812">Transmembrane</keyword>
<feature type="transmembrane region" description="Helical" evidence="4">
    <location>
        <begin position="208"/>
        <end position="230"/>
    </location>
</feature>